<reference evidence="2 3" key="1">
    <citation type="submission" date="2015-10" db="EMBL/GenBank/DDBJ databases">
        <title>Full genome of DAOMC 229536 Phialocephala scopiformis, a fungal endophyte of spruce producing the potent anti-insectan compound rugulosin.</title>
        <authorList>
            <consortium name="DOE Joint Genome Institute"/>
            <person name="Walker A.K."/>
            <person name="Frasz S.L."/>
            <person name="Seifert K.A."/>
            <person name="Miller J.D."/>
            <person name="Mondo S.J."/>
            <person name="Labutti K."/>
            <person name="Lipzen A."/>
            <person name="Dockter R."/>
            <person name="Kennedy M."/>
            <person name="Grigoriev I.V."/>
            <person name="Spatafora J.W."/>
        </authorList>
    </citation>
    <scope>NUCLEOTIDE SEQUENCE [LARGE SCALE GENOMIC DNA]</scope>
    <source>
        <strain evidence="2 3">CBS 120377</strain>
    </source>
</reference>
<evidence type="ECO:0000256" key="1">
    <source>
        <dbReference type="SAM" id="Phobius"/>
    </source>
</evidence>
<keyword evidence="1" id="KW-0472">Membrane</keyword>
<proteinExistence type="predicted"/>
<keyword evidence="1" id="KW-0812">Transmembrane</keyword>
<keyword evidence="3" id="KW-1185">Reference proteome</keyword>
<dbReference type="AlphaFoldDB" id="A0A194XUA6"/>
<dbReference type="KEGG" id="psco:LY89DRAFT_664023"/>
<protein>
    <submittedName>
        <fullName evidence="2">Uncharacterized protein</fullName>
    </submittedName>
</protein>
<dbReference type="RefSeq" id="XP_018077974.1">
    <property type="nucleotide sequence ID" value="XM_018212742.1"/>
</dbReference>
<feature type="transmembrane region" description="Helical" evidence="1">
    <location>
        <begin position="6"/>
        <end position="26"/>
    </location>
</feature>
<keyword evidence="1" id="KW-1133">Transmembrane helix</keyword>
<evidence type="ECO:0000313" key="2">
    <source>
        <dbReference type="EMBL" id="KUJ23619.1"/>
    </source>
</evidence>
<evidence type="ECO:0000313" key="3">
    <source>
        <dbReference type="Proteomes" id="UP000070700"/>
    </source>
</evidence>
<sequence length="238" mass="26850">MTPFMSLNAIYLALAILLYLLGYFSFKPPKPLHRSVQLSALKRSLQTYPHFNKNKQDRDLFFKYAAHFLAEGSAPEIPEAQDYIEFDPPFAIFLSVVVTLILLGITALQCAFSAGLGEGAVIFSPSIDRWLAPTTLVLLRAGIVIVFALAGMMSWEFGWATRMRRTLGGIREVCLDGEICKCCGRGGDEVVGEKRREVQEERLSWWIQGLLGKDEDNAVEARKRMEEVIMPVIEKIRY</sequence>
<dbReference type="EMBL" id="KQ947405">
    <property type="protein sequence ID" value="KUJ23619.1"/>
    <property type="molecule type" value="Genomic_DNA"/>
</dbReference>
<dbReference type="GeneID" id="28822468"/>
<accession>A0A194XUA6</accession>
<name>A0A194XUA6_MOLSC</name>
<feature type="transmembrane region" description="Helical" evidence="1">
    <location>
        <begin position="136"/>
        <end position="155"/>
    </location>
</feature>
<gene>
    <name evidence="2" type="ORF">LY89DRAFT_664023</name>
</gene>
<dbReference type="InParanoid" id="A0A194XUA6"/>
<dbReference type="Proteomes" id="UP000070700">
    <property type="component" value="Unassembled WGS sequence"/>
</dbReference>
<feature type="transmembrane region" description="Helical" evidence="1">
    <location>
        <begin position="90"/>
        <end position="116"/>
    </location>
</feature>
<organism evidence="2 3">
    <name type="scientific">Mollisia scopiformis</name>
    <name type="common">Conifer needle endophyte fungus</name>
    <name type="synonym">Phialocephala scopiformis</name>
    <dbReference type="NCBI Taxonomy" id="149040"/>
    <lineage>
        <taxon>Eukaryota</taxon>
        <taxon>Fungi</taxon>
        <taxon>Dikarya</taxon>
        <taxon>Ascomycota</taxon>
        <taxon>Pezizomycotina</taxon>
        <taxon>Leotiomycetes</taxon>
        <taxon>Helotiales</taxon>
        <taxon>Mollisiaceae</taxon>
        <taxon>Mollisia</taxon>
    </lineage>
</organism>